<dbReference type="Proteomes" id="UP000824087">
    <property type="component" value="Unassembled WGS sequence"/>
</dbReference>
<keyword evidence="4" id="KW-0788">Thiol protease</keyword>
<sequence>MIQIHIKETEKEVKEITISGHAGYSHAGNDIVCAAVSSIVITSINAILRLDQDAIQYEEDEGFISINVLKHDKVTVTLITNLIELLIELQNDYKKYIKINKEVSSC</sequence>
<dbReference type="InterPro" id="IPR007422">
    <property type="entry name" value="Peptidase_Prp"/>
</dbReference>
<dbReference type="GO" id="GO:0006508">
    <property type="term" value="P:proteolysis"/>
    <property type="evidence" value="ECO:0007669"/>
    <property type="project" value="UniProtKB-KW"/>
</dbReference>
<comment type="similarity">
    <text evidence="5">Belongs to the Prp family.</text>
</comment>
<comment type="caution">
    <text evidence="7">The sequence shown here is derived from an EMBL/GenBank/DDBJ whole genome shotgun (WGS) entry which is preliminary data.</text>
</comment>
<organism evidence="7 8">
    <name type="scientific">Candidatus Fimihabitans intestinipullorum</name>
    <dbReference type="NCBI Taxonomy" id="2840820"/>
    <lineage>
        <taxon>Bacteria</taxon>
        <taxon>Bacillati</taxon>
        <taxon>Mycoplasmatota</taxon>
        <taxon>Mycoplasmatota incertae sedis</taxon>
        <taxon>Candidatus Fimihabitans</taxon>
    </lineage>
</organism>
<keyword evidence="1" id="KW-0690">Ribosome biogenesis</keyword>
<gene>
    <name evidence="7" type="ORF">IAD49_04625</name>
</gene>
<protein>
    <recommendedName>
        <fullName evidence="6">Ribosomal processing cysteine protease Prp</fullName>
    </recommendedName>
</protein>
<dbReference type="CDD" id="cd16332">
    <property type="entry name" value="Prp-like"/>
    <property type="match status" value="1"/>
</dbReference>
<dbReference type="PANTHER" id="PTHR39178">
    <property type="entry name" value="HYPOTHETICAL RIBOSOME-ASSOCIATED PROTEIN"/>
    <property type="match status" value="1"/>
</dbReference>
<dbReference type="Gene3D" id="3.30.70.1490">
    <property type="entry name" value="Cysteine protease Prp"/>
    <property type="match status" value="1"/>
</dbReference>
<dbReference type="InterPro" id="IPR036764">
    <property type="entry name" value="Peptidase_Prp_sf"/>
</dbReference>
<accession>A0A9D1HUA1</accession>
<keyword evidence="3" id="KW-0378">Hydrolase</keyword>
<proteinExistence type="inferred from homology"/>
<evidence type="ECO:0000313" key="8">
    <source>
        <dbReference type="Proteomes" id="UP000824087"/>
    </source>
</evidence>
<name>A0A9D1HUA1_9BACT</name>
<dbReference type="EMBL" id="DVML01000025">
    <property type="protein sequence ID" value="HIU22846.1"/>
    <property type="molecule type" value="Genomic_DNA"/>
</dbReference>
<dbReference type="Pfam" id="PF04327">
    <property type="entry name" value="Peptidase_Prp"/>
    <property type="match status" value="1"/>
</dbReference>
<evidence type="ECO:0000256" key="3">
    <source>
        <dbReference type="ARBA" id="ARBA00022801"/>
    </source>
</evidence>
<dbReference type="PANTHER" id="PTHR39178:SF1">
    <property type="entry name" value="RIBOSOMAL-PROCESSING CYSTEINE PROTEASE PRP"/>
    <property type="match status" value="1"/>
</dbReference>
<evidence type="ECO:0000256" key="5">
    <source>
        <dbReference type="ARBA" id="ARBA00044503"/>
    </source>
</evidence>
<dbReference type="SUPFAM" id="SSF118010">
    <property type="entry name" value="TM1457-like"/>
    <property type="match status" value="1"/>
</dbReference>
<keyword evidence="2 7" id="KW-0645">Protease</keyword>
<reference evidence="7" key="2">
    <citation type="journal article" date="2021" name="PeerJ">
        <title>Extensive microbial diversity within the chicken gut microbiome revealed by metagenomics and culture.</title>
        <authorList>
            <person name="Gilroy R."/>
            <person name="Ravi A."/>
            <person name="Getino M."/>
            <person name="Pursley I."/>
            <person name="Horton D.L."/>
            <person name="Alikhan N.F."/>
            <person name="Baker D."/>
            <person name="Gharbi K."/>
            <person name="Hall N."/>
            <person name="Watson M."/>
            <person name="Adriaenssens E.M."/>
            <person name="Foster-Nyarko E."/>
            <person name="Jarju S."/>
            <person name="Secka A."/>
            <person name="Antonio M."/>
            <person name="Oren A."/>
            <person name="Chaudhuri R.R."/>
            <person name="La Ragione R."/>
            <person name="Hildebrand F."/>
            <person name="Pallen M.J."/>
        </authorList>
    </citation>
    <scope>NUCLEOTIDE SEQUENCE</scope>
    <source>
        <strain evidence="7">CHK197-8231</strain>
    </source>
</reference>
<evidence type="ECO:0000313" key="7">
    <source>
        <dbReference type="EMBL" id="HIU22846.1"/>
    </source>
</evidence>
<dbReference type="GO" id="GO:0042254">
    <property type="term" value="P:ribosome biogenesis"/>
    <property type="evidence" value="ECO:0007669"/>
    <property type="project" value="UniProtKB-KW"/>
</dbReference>
<dbReference type="AlphaFoldDB" id="A0A9D1HUA1"/>
<dbReference type="GO" id="GO:0008234">
    <property type="term" value="F:cysteine-type peptidase activity"/>
    <property type="evidence" value="ECO:0007669"/>
    <property type="project" value="UniProtKB-KW"/>
</dbReference>
<evidence type="ECO:0000256" key="2">
    <source>
        <dbReference type="ARBA" id="ARBA00022670"/>
    </source>
</evidence>
<evidence type="ECO:0000256" key="4">
    <source>
        <dbReference type="ARBA" id="ARBA00022807"/>
    </source>
</evidence>
<evidence type="ECO:0000256" key="1">
    <source>
        <dbReference type="ARBA" id="ARBA00022517"/>
    </source>
</evidence>
<reference evidence="7" key="1">
    <citation type="submission" date="2020-10" db="EMBL/GenBank/DDBJ databases">
        <authorList>
            <person name="Gilroy R."/>
        </authorList>
    </citation>
    <scope>NUCLEOTIDE SEQUENCE</scope>
    <source>
        <strain evidence="7">CHK197-8231</strain>
    </source>
</reference>
<evidence type="ECO:0000256" key="6">
    <source>
        <dbReference type="ARBA" id="ARBA00044538"/>
    </source>
</evidence>